<keyword evidence="5" id="KW-0027">Amidation</keyword>
<keyword evidence="6" id="KW-0044">Antibiotic</keyword>
<keyword evidence="9" id="KW-1185">Reference proteome</keyword>
<dbReference type="AlphaFoldDB" id="A0A671VPJ8"/>
<dbReference type="Proteomes" id="UP000472265">
    <property type="component" value="Chromosome 22"/>
</dbReference>
<evidence type="ECO:0000256" key="2">
    <source>
        <dbReference type="ARBA" id="ARBA00007419"/>
    </source>
</evidence>
<feature type="signal peptide" evidence="7">
    <location>
        <begin position="1"/>
        <end position="22"/>
    </location>
</feature>
<evidence type="ECO:0000256" key="7">
    <source>
        <dbReference type="SAM" id="SignalP"/>
    </source>
</evidence>
<evidence type="ECO:0000256" key="6">
    <source>
        <dbReference type="ARBA" id="ARBA00023022"/>
    </source>
</evidence>
<name>A0A671VPJ8_SPAAU</name>
<reference evidence="8" key="1">
    <citation type="submission" date="2021-04" db="EMBL/GenBank/DDBJ databases">
        <authorList>
            <consortium name="Wellcome Sanger Institute Data Sharing"/>
        </authorList>
    </citation>
    <scope>NUCLEOTIDE SEQUENCE [LARGE SCALE GENOMIC DNA]</scope>
</reference>
<dbReference type="InterPro" id="IPR012515">
    <property type="entry name" value="Antimicrobial12"/>
</dbReference>
<sequence length="52" mass="5853">MKCTVVFLVLSMVVLMAEPADGFIGLNNGFAIKCSSKSLLLYRTREHLFFKL</sequence>
<dbReference type="Pfam" id="PF08107">
    <property type="entry name" value="Antimicrobial12"/>
    <property type="match status" value="1"/>
</dbReference>
<evidence type="ECO:0000256" key="1">
    <source>
        <dbReference type="ARBA" id="ARBA00004613"/>
    </source>
</evidence>
<evidence type="ECO:0000256" key="3">
    <source>
        <dbReference type="ARBA" id="ARBA00022525"/>
    </source>
</evidence>
<proteinExistence type="inferred from homology"/>
<dbReference type="Ensembl" id="ENSSAUT00010029878.1">
    <property type="protein sequence ID" value="ENSSAUP00010028340.1"/>
    <property type="gene ID" value="ENSSAUG00010012195.1"/>
</dbReference>
<comment type="subcellular location">
    <subcellularLocation>
        <location evidence="1">Secreted</location>
    </subcellularLocation>
</comment>
<evidence type="ECO:0000256" key="4">
    <source>
        <dbReference type="ARBA" id="ARBA00022529"/>
    </source>
</evidence>
<keyword evidence="4" id="KW-0929">Antimicrobial</keyword>
<dbReference type="InParanoid" id="A0A671VPJ8"/>
<keyword evidence="7" id="KW-0732">Signal</keyword>
<organism evidence="8 9">
    <name type="scientific">Sparus aurata</name>
    <name type="common">Gilthead sea bream</name>
    <dbReference type="NCBI Taxonomy" id="8175"/>
    <lineage>
        <taxon>Eukaryota</taxon>
        <taxon>Metazoa</taxon>
        <taxon>Chordata</taxon>
        <taxon>Craniata</taxon>
        <taxon>Vertebrata</taxon>
        <taxon>Euteleostomi</taxon>
        <taxon>Actinopterygii</taxon>
        <taxon>Neopterygii</taxon>
        <taxon>Teleostei</taxon>
        <taxon>Neoteleostei</taxon>
        <taxon>Acanthomorphata</taxon>
        <taxon>Eupercaria</taxon>
        <taxon>Spariformes</taxon>
        <taxon>Sparidae</taxon>
        <taxon>Sparus</taxon>
    </lineage>
</organism>
<feature type="chain" id="PRO_5025367736" description="MHC class II antigen" evidence="7">
    <location>
        <begin position="23"/>
        <end position="52"/>
    </location>
</feature>
<protein>
    <recommendedName>
        <fullName evidence="10">MHC class II antigen</fullName>
    </recommendedName>
</protein>
<accession>A0A671VPJ8</accession>
<reference evidence="8" key="2">
    <citation type="submission" date="2025-08" db="UniProtKB">
        <authorList>
            <consortium name="Ensembl"/>
        </authorList>
    </citation>
    <scope>IDENTIFICATION</scope>
</reference>
<dbReference type="GO" id="GO:0005576">
    <property type="term" value="C:extracellular region"/>
    <property type="evidence" value="ECO:0007669"/>
    <property type="project" value="UniProtKB-SubCell"/>
</dbReference>
<dbReference type="GO" id="GO:0042742">
    <property type="term" value="P:defense response to bacterium"/>
    <property type="evidence" value="ECO:0007669"/>
    <property type="project" value="UniProtKB-KW"/>
</dbReference>
<evidence type="ECO:0000256" key="5">
    <source>
        <dbReference type="ARBA" id="ARBA00022815"/>
    </source>
</evidence>
<reference evidence="8" key="3">
    <citation type="submission" date="2025-09" db="UniProtKB">
        <authorList>
            <consortium name="Ensembl"/>
        </authorList>
    </citation>
    <scope>IDENTIFICATION</scope>
</reference>
<keyword evidence="3" id="KW-0964">Secreted</keyword>
<evidence type="ECO:0000313" key="9">
    <source>
        <dbReference type="Proteomes" id="UP000472265"/>
    </source>
</evidence>
<comment type="similarity">
    <text evidence="2">Belongs to the pleurocidin family.</text>
</comment>
<evidence type="ECO:0008006" key="10">
    <source>
        <dbReference type="Google" id="ProtNLM"/>
    </source>
</evidence>
<evidence type="ECO:0000313" key="8">
    <source>
        <dbReference type="Ensembl" id="ENSSAUP00010028340.1"/>
    </source>
</evidence>